<dbReference type="Proteomes" id="UP000299102">
    <property type="component" value="Unassembled WGS sequence"/>
</dbReference>
<evidence type="ECO:0000256" key="1">
    <source>
        <dbReference type="SAM" id="SignalP"/>
    </source>
</evidence>
<dbReference type="AlphaFoldDB" id="A0A4C1ZDI3"/>
<feature type="signal peptide" evidence="1">
    <location>
        <begin position="1"/>
        <end position="24"/>
    </location>
</feature>
<keyword evidence="1" id="KW-0732">Signal</keyword>
<feature type="chain" id="PRO_5020041547" evidence="1">
    <location>
        <begin position="25"/>
        <end position="74"/>
    </location>
</feature>
<organism evidence="2 3">
    <name type="scientific">Eumeta variegata</name>
    <name type="common">Bagworm moth</name>
    <name type="synonym">Eumeta japonica</name>
    <dbReference type="NCBI Taxonomy" id="151549"/>
    <lineage>
        <taxon>Eukaryota</taxon>
        <taxon>Metazoa</taxon>
        <taxon>Ecdysozoa</taxon>
        <taxon>Arthropoda</taxon>
        <taxon>Hexapoda</taxon>
        <taxon>Insecta</taxon>
        <taxon>Pterygota</taxon>
        <taxon>Neoptera</taxon>
        <taxon>Endopterygota</taxon>
        <taxon>Lepidoptera</taxon>
        <taxon>Glossata</taxon>
        <taxon>Ditrysia</taxon>
        <taxon>Tineoidea</taxon>
        <taxon>Psychidae</taxon>
        <taxon>Oiketicinae</taxon>
        <taxon>Eumeta</taxon>
    </lineage>
</organism>
<proteinExistence type="predicted"/>
<sequence>MGGGEWRCWLLVAALAAPAAPAAADVDTSTGHGDNTIANTVSYVHANTRRPREPKEIEERTFARALMLRRALET</sequence>
<accession>A0A4C1ZDI3</accession>
<evidence type="ECO:0000313" key="2">
    <source>
        <dbReference type="EMBL" id="GBP86821.1"/>
    </source>
</evidence>
<protein>
    <submittedName>
        <fullName evidence="2">Uncharacterized protein</fullName>
    </submittedName>
</protein>
<name>A0A4C1ZDI3_EUMVA</name>
<reference evidence="2 3" key="1">
    <citation type="journal article" date="2019" name="Commun. Biol.">
        <title>The bagworm genome reveals a unique fibroin gene that provides high tensile strength.</title>
        <authorList>
            <person name="Kono N."/>
            <person name="Nakamura H."/>
            <person name="Ohtoshi R."/>
            <person name="Tomita M."/>
            <person name="Numata K."/>
            <person name="Arakawa K."/>
        </authorList>
    </citation>
    <scope>NUCLEOTIDE SEQUENCE [LARGE SCALE GENOMIC DNA]</scope>
</reference>
<keyword evidence="3" id="KW-1185">Reference proteome</keyword>
<dbReference type="EMBL" id="BGZK01001818">
    <property type="protein sequence ID" value="GBP86821.1"/>
    <property type="molecule type" value="Genomic_DNA"/>
</dbReference>
<gene>
    <name evidence="2" type="ORF">EVAR_99843_1</name>
</gene>
<comment type="caution">
    <text evidence="2">The sequence shown here is derived from an EMBL/GenBank/DDBJ whole genome shotgun (WGS) entry which is preliminary data.</text>
</comment>
<evidence type="ECO:0000313" key="3">
    <source>
        <dbReference type="Proteomes" id="UP000299102"/>
    </source>
</evidence>